<comment type="catalytic activity">
    <reaction evidence="11">
        <text>N-succinyl-(2S,6S)-2,6-diaminopimelate + H2O = (2S,6S)-2,6-diaminopimelate + succinate</text>
        <dbReference type="Rhea" id="RHEA:22608"/>
        <dbReference type="ChEBI" id="CHEBI:15377"/>
        <dbReference type="ChEBI" id="CHEBI:30031"/>
        <dbReference type="ChEBI" id="CHEBI:57609"/>
        <dbReference type="ChEBI" id="CHEBI:58087"/>
        <dbReference type="EC" id="3.5.1.18"/>
    </reaction>
</comment>
<protein>
    <recommendedName>
        <fullName evidence="6">Probable succinyl-diaminopimelate desuccinylase</fullName>
        <ecNumber evidence="5">3.5.1.18</ecNumber>
    </recommendedName>
</protein>
<dbReference type="UniPathway" id="UPA00034">
    <property type="reaction ID" value="UER00021"/>
</dbReference>
<dbReference type="InterPro" id="IPR036264">
    <property type="entry name" value="Bact_exopeptidase_dim_dom"/>
</dbReference>
<dbReference type="GO" id="GO:0046872">
    <property type="term" value="F:metal ion binding"/>
    <property type="evidence" value="ECO:0007669"/>
    <property type="project" value="UniProtKB-KW"/>
</dbReference>
<gene>
    <name evidence="13" type="ORF">HNR02_006407</name>
</gene>
<dbReference type="InterPro" id="IPR050072">
    <property type="entry name" value="Peptidase_M20A"/>
</dbReference>
<proteinExistence type="inferred from homology"/>
<comment type="pathway">
    <text evidence="3">Amino-acid biosynthesis; L-lysine biosynthesis via DAP pathway; LL-2,6-diaminopimelate from (S)-tetrahydrodipicolinate (succinylase route): step 3/3.</text>
</comment>
<dbReference type="InterPro" id="IPR011650">
    <property type="entry name" value="Peptidase_M20_dimer"/>
</dbReference>
<comment type="caution">
    <text evidence="13">The sequence shown here is derived from an EMBL/GenBank/DDBJ whole genome shotgun (WGS) entry which is preliminary data.</text>
</comment>
<dbReference type="InterPro" id="IPR001261">
    <property type="entry name" value="ArgE/DapE_CS"/>
</dbReference>
<dbReference type="NCBIfam" id="TIGR01910">
    <property type="entry name" value="DapE-ArgE"/>
    <property type="match status" value="1"/>
</dbReference>
<evidence type="ECO:0000256" key="6">
    <source>
        <dbReference type="ARBA" id="ARBA00016853"/>
    </source>
</evidence>
<keyword evidence="8 13" id="KW-0378">Hydrolase</keyword>
<comment type="cofactor">
    <cofactor evidence="1">
        <name>Co(2+)</name>
        <dbReference type="ChEBI" id="CHEBI:48828"/>
    </cofactor>
</comment>
<dbReference type="RefSeq" id="WP_179777275.1">
    <property type="nucleotide sequence ID" value="NZ_JACCFK010000002.1"/>
</dbReference>
<evidence type="ECO:0000256" key="4">
    <source>
        <dbReference type="ARBA" id="ARBA00006247"/>
    </source>
</evidence>
<dbReference type="InterPro" id="IPR010182">
    <property type="entry name" value="ArgE/DapE"/>
</dbReference>
<comment type="similarity">
    <text evidence="4">Belongs to the peptidase M20A family.</text>
</comment>
<dbReference type="Pfam" id="PF07687">
    <property type="entry name" value="M20_dimer"/>
    <property type="match status" value="1"/>
</dbReference>
<evidence type="ECO:0000256" key="3">
    <source>
        <dbReference type="ARBA" id="ARBA00005130"/>
    </source>
</evidence>
<dbReference type="AlphaFoldDB" id="A0A853BEC8"/>
<evidence type="ECO:0000256" key="11">
    <source>
        <dbReference type="ARBA" id="ARBA00051301"/>
    </source>
</evidence>
<evidence type="ECO:0000256" key="8">
    <source>
        <dbReference type="ARBA" id="ARBA00022801"/>
    </source>
</evidence>
<evidence type="ECO:0000256" key="10">
    <source>
        <dbReference type="ARBA" id="ARBA00023285"/>
    </source>
</evidence>
<dbReference type="GO" id="GO:0009014">
    <property type="term" value="F:succinyl-diaminopimelate desuccinylase activity"/>
    <property type="evidence" value="ECO:0007669"/>
    <property type="project" value="UniProtKB-EC"/>
</dbReference>
<keyword evidence="14" id="KW-1185">Reference proteome</keyword>
<dbReference type="GO" id="GO:0009089">
    <property type="term" value="P:lysine biosynthetic process via diaminopimelate"/>
    <property type="evidence" value="ECO:0007669"/>
    <property type="project" value="UniProtKB-UniPathway"/>
</dbReference>
<keyword evidence="10" id="KW-0170">Cobalt</keyword>
<dbReference type="EMBL" id="JACCFK010000002">
    <property type="protein sequence ID" value="NYI93032.1"/>
    <property type="molecule type" value="Genomic_DNA"/>
</dbReference>
<sequence>MNAADAVRAVCADRVTELAAELIRCDTRNPPGGERPAVEPLRAVLRELGAEVETFEPEPGRPSVLARIGSGAGPTLLVNGHVDVVPVSEADWSVPPFGGQVRDGLLYGRGACDMKGGIAAALEGMRACRDAGVEPPATIAFHFVADEETGGRAGTGALVAAGLVRADAAVVPEPSELQVGVAERGALMAEIVVRGRAAHGSDPAAGHSAVADAARIATALHLADFGTGSHPFLGSPTCNVGTISGGTAPNIVAAECRLSVDRRVLPGETREQALATLTGSIDAAGEFDYHVDVLAFAEGSEVDAGHPFVAEVRRAARAAPVRGLKLGTDARFLRNQLGIPSVVYGPGSMRVAHTADEYVPVRELVTAARTFAALYATFRGVTTS</sequence>
<evidence type="ECO:0000256" key="7">
    <source>
        <dbReference type="ARBA" id="ARBA00022723"/>
    </source>
</evidence>
<keyword evidence="7" id="KW-0479">Metal-binding</keyword>
<dbReference type="Proteomes" id="UP000549616">
    <property type="component" value="Unassembled WGS sequence"/>
</dbReference>
<dbReference type="SUPFAM" id="SSF53187">
    <property type="entry name" value="Zn-dependent exopeptidases"/>
    <property type="match status" value="1"/>
</dbReference>
<organism evidence="13 14">
    <name type="scientific">Amycolatopsis endophytica</name>
    <dbReference type="NCBI Taxonomy" id="860233"/>
    <lineage>
        <taxon>Bacteria</taxon>
        <taxon>Bacillati</taxon>
        <taxon>Actinomycetota</taxon>
        <taxon>Actinomycetes</taxon>
        <taxon>Pseudonocardiales</taxon>
        <taxon>Pseudonocardiaceae</taxon>
        <taxon>Amycolatopsis</taxon>
    </lineage>
</organism>
<evidence type="ECO:0000256" key="2">
    <source>
        <dbReference type="ARBA" id="ARBA00001947"/>
    </source>
</evidence>
<evidence type="ECO:0000259" key="12">
    <source>
        <dbReference type="Pfam" id="PF07687"/>
    </source>
</evidence>
<name>A0A853BEC8_9PSEU</name>
<accession>A0A853BEC8</accession>
<dbReference type="Gene3D" id="3.40.630.10">
    <property type="entry name" value="Zn peptidases"/>
    <property type="match status" value="1"/>
</dbReference>
<dbReference type="PANTHER" id="PTHR43808">
    <property type="entry name" value="ACETYLORNITHINE DEACETYLASE"/>
    <property type="match status" value="1"/>
</dbReference>
<comment type="cofactor">
    <cofactor evidence="2">
        <name>Zn(2+)</name>
        <dbReference type="ChEBI" id="CHEBI:29105"/>
    </cofactor>
</comment>
<dbReference type="Pfam" id="PF01546">
    <property type="entry name" value="Peptidase_M20"/>
    <property type="match status" value="1"/>
</dbReference>
<evidence type="ECO:0000256" key="5">
    <source>
        <dbReference type="ARBA" id="ARBA00011921"/>
    </source>
</evidence>
<evidence type="ECO:0000313" key="14">
    <source>
        <dbReference type="Proteomes" id="UP000549616"/>
    </source>
</evidence>
<evidence type="ECO:0000313" key="13">
    <source>
        <dbReference type="EMBL" id="NYI93032.1"/>
    </source>
</evidence>
<evidence type="ECO:0000256" key="9">
    <source>
        <dbReference type="ARBA" id="ARBA00022833"/>
    </source>
</evidence>
<reference evidence="13 14" key="1">
    <citation type="submission" date="2020-07" db="EMBL/GenBank/DDBJ databases">
        <title>Sequencing the genomes of 1000 actinobacteria strains.</title>
        <authorList>
            <person name="Klenk H.-P."/>
        </authorList>
    </citation>
    <scope>NUCLEOTIDE SEQUENCE [LARGE SCALE GENOMIC DNA]</scope>
    <source>
        <strain evidence="13 14">DSM 104006</strain>
    </source>
</reference>
<dbReference type="CDD" id="cd08659">
    <property type="entry name" value="M20_ArgE_DapE-like"/>
    <property type="match status" value="1"/>
</dbReference>
<keyword evidence="9" id="KW-0862">Zinc</keyword>
<feature type="domain" description="Peptidase M20 dimerisation" evidence="12">
    <location>
        <begin position="181"/>
        <end position="281"/>
    </location>
</feature>
<dbReference type="EC" id="3.5.1.18" evidence="5"/>
<evidence type="ECO:0000256" key="1">
    <source>
        <dbReference type="ARBA" id="ARBA00001941"/>
    </source>
</evidence>
<dbReference type="PROSITE" id="PS00758">
    <property type="entry name" value="ARGE_DAPE_CPG2_1"/>
    <property type="match status" value="1"/>
</dbReference>
<dbReference type="Gene3D" id="3.30.70.360">
    <property type="match status" value="1"/>
</dbReference>
<dbReference type="InterPro" id="IPR002933">
    <property type="entry name" value="Peptidase_M20"/>
</dbReference>
<dbReference type="SUPFAM" id="SSF55031">
    <property type="entry name" value="Bacterial exopeptidase dimerisation domain"/>
    <property type="match status" value="1"/>
</dbReference>